<sequence>MAIPQEPELTLVEHLAELRKRLIVIAVTFVLSLALGFWMAPKTLNFLKQQPTAAHVEWNIFGYTDGLLIYVKCALVLAILVTLPIAMHQIWLFVKPGLLDKEARGTIYFIPVSFFLFLAGISFSYFILFPLMLDFMSNINESIGATETYGMQQYFTFMFNLIIPVGIVFELPVIILFLTKLGIITPDRLRKMRKVSYFVLVVVGVSITPPDFISDFIIIIPLLLLFEISILVSAWSYKRRLAKEALLEKELEEN</sequence>
<dbReference type="RefSeq" id="WP_144540129.1">
    <property type="nucleotide sequence ID" value="NZ_JACSQO010000006.1"/>
</dbReference>
<dbReference type="PRINTS" id="PR01840">
    <property type="entry name" value="TATCFAMILY"/>
</dbReference>
<reference evidence="6 7" key="1">
    <citation type="submission" date="2020-08" db="EMBL/GenBank/DDBJ databases">
        <title>A Genomic Blueprint of the Chicken Gut Microbiome.</title>
        <authorList>
            <person name="Gilroy R."/>
            <person name="Ravi A."/>
            <person name="Getino M."/>
            <person name="Pursley I."/>
            <person name="Horton D.L."/>
            <person name="Alikhan N.-F."/>
            <person name="Baker D."/>
            <person name="Gharbi K."/>
            <person name="Hall N."/>
            <person name="Watson M."/>
            <person name="Adriaenssens E.M."/>
            <person name="Foster-Nyarko E."/>
            <person name="Jarju S."/>
            <person name="Secka A."/>
            <person name="Antonio M."/>
            <person name="Oren A."/>
            <person name="Chaudhuri R."/>
            <person name="La Ragione R.M."/>
            <person name="Hildebrand F."/>
            <person name="Pallen M.J."/>
        </authorList>
    </citation>
    <scope>NUCLEOTIDE SEQUENCE [LARGE SCALE GENOMIC DNA]</scope>
    <source>
        <strain evidence="6 7">Sa2BUA9</strain>
    </source>
</reference>
<evidence type="ECO:0000256" key="3">
    <source>
        <dbReference type="ARBA" id="ARBA00022989"/>
    </source>
</evidence>
<proteinExistence type="inferred from homology"/>
<comment type="subcellular location">
    <subcellularLocation>
        <location evidence="5">Cell membrane</location>
        <topology evidence="5">Multi-pass membrane protein</topology>
    </subcellularLocation>
    <subcellularLocation>
        <location evidence="1">Membrane</location>
        <topology evidence="1">Multi-pass membrane protein</topology>
    </subcellularLocation>
</comment>
<dbReference type="InterPro" id="IPR019820">
    <property type="entry name" value="Sec-indep_translocase_CS"/>
</dbReference>
<evidence type="ECO:0000256" key="2">
    <source>
        <dbReference type="ARBA" id="ARBA00022692"/>
    </source>
</evidence>
<dbReference type="HAMAP" id="MF_00902">
    <property type="entry name" value="TatC"/>
    <property type="match status" value="1"/>
</dbReference>
<keyword evidence="5" id="KW-0811">Translocation</keyword>
<evidence type="ECO:0000256" key="4">
    <source>
        <dbReference type="ARBA" id="ARBA00023136"/>
    </source>
</evidence>
<keyword evidence="7" id="KW-1185">Reference proteome</keyword>
<keyword evidence="4 5" id="KW-0472">Membrane</keyword>
<dbReference type="InterPro" id="IPR002033">
    <property type="entry name" value="TatC"/>
</dbReference>
<keyword evidence="5" id="KW-0813">Transport</keyword>
<dbReference type="PANTHER" id="PTHR30371:SF4">
    <property type="entry name" value="SEC-INDEPENDENT PROTEIN TRANSLOCASE PROTEIN TATCD"/>
    <property type="match status" value="1"/>
</dbReference>
<keyword evidence="3 5" id="KW-1133">Transmembrane helix</keyword>
<comment type="similarity">
    <text evidence="5">Belongs to the TatC family.</text>
</comment>
<feature type="transmembrane region" description="Helical" evidence="5">
    <location>
        <begin position="21"/>
        <end position="40"/>
    </location>
</feature>
<dbReference type="NCBIfam" id="TIGR00945">
    <property type="entry name" value="tatC"/>
    <property type="match status" value="1"/>
</dbReference>
<feature type="transmembrane region" description="Helical" evidence="5">
    <location>
        <begin position="106"/>
        <end position="128"/>
    </location>
</feature>
<evidence type="ECO:0000313" key="6">
    <source>
        <dbReference type="EMBL" id="MBD7944941.1"/>
    </source>
</evidence>
<dbReference type="PANTHER" id="PTHR30371">
    <property type="entry name" value="SEC-INDEPENDENT PROTEIN TRANSLOCASE PROTEIN TATC"/>
    <property type="match status" value="1"/>
</dbReference>
<dbReference type="PROSITE" id="PS01218">
    <property type="entry name" value="TATC"/>
    <property type="match status" value="1"/>
</dbReference>
<dbReference type="EMBL" id="JACSQO010000006">
    <property type="protein sequence ID" value="MBD7944941.1"/>
    <property type="molecule type" value="Genomic_DNA"/>
</dbReference>
<organism evidence="6 7">
    <name type="scientific">Psychrobacillus faecigallinarum</name>
    <dbReference type="NCBI Taxonomy" id="2762235"/>
    <lineage>
        <taxon>Bacteria</taxon>
        <taxon>Bacillati</taxon>
        <taxon>Bacillota</taxon>
        <taxon>Bacilli</taxon>
        <taxon>Bacillales</taxon>
        <taxon>Bacillaceae</taxon>
        <taxon>Psychrobacillus</taxon>
    </lineage>
</organism>
<evidence type="ECO:0000256" key="1">
    <source>
        <dbReference type="ARBA" id="ARBA00004141"/>
    </source>
</evidence>
<accession>A0ABR8RAX1</accession>
<comment type="subunit">
    <text evidence="5">Forms a complex with TatA.</text>
</comment>
<evidence type="ECO:0000313" key="7">
    <source>
        <dbReference type="Proteomes" id="UP000640786"/>
    </source>
</evidence>
<dbReference type="Pfam" id="PF00902">
    <property type="entry name" value="TatC"/>
    <property type="match status" value="1"/>
</dbReference>
<feature type="transmembrane region" description="Helical" evidence="5">
    <location>
        <begin position="161"/>
        <end position="183"/>
    </location>
</feature>
<keyword evidence="2 5" id="KW-0812">Transmembrane</keyword>
<feature type="transmembrane region" description="Helical" evidence="5">
    <location>
        <begin position="216"/>
        <end position="237"/>
    </location>
</feature>
<name>A0ABR8RAX1_9BACI</name>
<dbReference type="Proteomes" id="UP000640786">
    <property type="component" value="Unassembled WGS sequence"/>
</dbReference>
<keyword evidence="5" id="KW-1003">Cell membrane</keyword>
<protein>
    <recommendedName>
        <fullName evidence="5">Sec-independent protein translocase protein TatC</fullName>
    </recommendedName>
</protein>
<keyword evidence="5" id="KW-0653">Protein transport</keyword>
<feature type="transmembrane region" description="Helical" evidence="5">
    <location>
        <begin position="67"/>
        <end position="94"/>
    </location>
</feature>
<gene>
    <name evidence="5 6" type="primary">tatC</name>
    <name evidence="6" type="ORF">H9650_12525</name>
</gene>
<comment type="caution">
    <text evidence="6">The sequence shown here is derived from an EMBL/GenBank/DDBJ whole genome shotgun (WGS) entry which is preliminary data.</text>
</comment>
<feature type="transmembrane region" description="Helical" evidence="5">
    <location>
        <begin position="195"/>
        <end position="210"/>
    </location>
</feature>
<evidence type="ECO:0000256" key="5">
    <source>
        <dbReference type="HAMAP-Rule" id="MF_00902"/>
    </source>
</evidence>
<comment type="function">
    <text evidence="5">Part of the twin-arginine translocation (Tat) system that transports large folded proteins containing a characteristic twin-arginine motif in their signal peptide across membranes.</text>
</comment>